<accession>A0A6G0VHX2</accession>
<comment type="caution">
    <text evidence="1">The sequence shown here is derived from an EMBL/GenBank/DDBJ whole genome shotgun (WGS) entry which is preliminary data.</text>
</comment>
<sequence length="133" mass="15425">TGNIIKIDENTMLRLAFAKTPLINDKRVQPIIGGKTYTINDICKKQAKQNECAIFFRNKFENELSKRYEKNKEFYEMEIGDNFKDQSKPKGPFLEDFPFSECSSFGIRDLMNQWEVKPPFKVANCVQQGSTVI</sequence>
<proteinExistence type="predicted"/>
<keyword evidence="2" id="KW-1185">Reference proteome</keyword>
<evidence type="ECO:0000313" key="2">
    <source>
        <dbReference type="Proteomes" id="UP000478052"/>
    </source>
</evidence>
<gene>
    <name evidence="1" type="ORF">FWK35_00036708</name>
</gene>
<dbReference type="EMBL" id="VUJU01016979">
    <property type="protein sequence ID" value="KAF0685740.1"/>
    <property type="molecule type" value="Genomic_DNA"/>
</dbReference>
<dbReference type="Proteomes" id="UP000478052">
    <property type="component" value="Unassembled WGS sequence"/>
</dbReference>
<protein>
    <submittedName>
        <fullName evidence="1">Mediator of RNA polymerase II transcription subunit 15-like</fullName>
    </submittedName>
</protein>
<name>A0A6G0VHX2_APHCR</name>
<feature type="non-terminal residue" evidence="1">
    <location>
        <position position="1"/>
    </location>
</feature>
<reference evidence="1 2" key="1">
    <citation type="submission" date="2019-08" db="EMBL/GenBank/DDBJ databases">
        <title>Whole genome of Aphis craccivora.</title>
        <authorList>
            <person name="Voronova N.V."/>
            <person name="Shulinski R.S."/>
            <person name="Bandarenka Y.V."/>
            <person name="Zhorov D.G."/>
            <person name="Warner D."/>
        </authorList>
    </citation>
    <scope>NUCLEOTIDE SEQUENCE [LARGE SCALE GENOMIC DNA]</scope>
    <source>
        <strain evidence="1">180601</strain>
        <tissue evidence="1">Whole Body</tissue>
    </source>
</reference>
<organism evidence="1 2">
    <name type="scientific">Aphis craccivora</name>
    <name type="common">Cowpea aphid</name>
    <dbReference type="NCBI Taxonomy" id="307492"/>
    <lineage>
        <taxon>Eukaryota</taxon>
        <taxon>Metazoa</taxon>
        <taxon>Ecdysozoa</taxon>
        <taxon>Arthropoda</taxon>
        <taxon>Hexapoda</taxon>
        <taxon>Insecta</taxon>
        <taxon>Pterygota</taxon>
        <taxon>Neoptera</taxon>
        <taxon>Paraneoptera</taxon>
        <taxon>Hemiptera</taxon>
        <taxon>Sternorrhyncha</taxon>
        <taxon>Aphidomorpha</taxon>
        <taxon>Aphidoidea</taxon>
        <taxon>Aphididae</taxon>
        <taxon>Aphidini</taxon>
        <taxon>Aphis</taxon>
        <taxon>Aphis</taxon>
    </lineage>
</organism>
<evidence type="ECO:0000313" key="1">
    <source>
        <dbReference type="EMBL" id="KAF0685740.1"/>
    </source>
</evidence>
<dbReference type="AlphaFoldDB" id="A0A6G0VHX2"/>